<dbReference type="AlphaFoldDB" id="A0AAE1YKQ0"/>
<name>A0AAE1YKQ0_9LAMI</name>
<gene>
    <name evidence="1" type="ORF">Salat_0894400</name>
</gene>
<protein>
    <submittedName>
        <fullName evidence="1">Uncharacterized protein</fullName>
    </submittedName>
</protein>
<evidence type="ECO:0000313" key="1">
    <source>
        <dbReference type="EMBL" id="KAK4431323.1"/>
    </source>
</evidence>
<accession>A0AAE1YKQ0</accession>
<keyword evidence="2" id="KW-1185">Reference proteome</keyword>
<reference evidence="1" key="2">
    <citation type="journal article" date="2024" name="Plant">
        <title>Genomic evolution and insights into agronomic trait innovations of Sesamum species.</title>
        <authorList>
            <person name="Miao H."/>
            <person name="Wang L."/>
            <person name="Qu L."/>
            <person name="Liu H."/>
            <person name="Sun Y."/>
            <person name="Le M."/>
            <person name="Wang Q."/>
            <person name="Wei S."/>
            <person name="Zheng Y."/>
            <person name="Lin W."/>
            <person name="Duan Y."/>
            <person name="Cao H."/>
            <person name="Xiong S."/>
            <person name="Wang X."/>
            <person name="Wei L."/>
            <person name="Li C."/>
            <person name="Ma Q."/>
            <person name="Ju M."/>
            <person name="Zhao R."/>
            <person name="Li G."/>
            <person name="Mu C."/>
            <person name="Tian Q."/>
            <person name="Mei H."/>
            <person name="Zhang T."/>
            <person name="Gao T."/>
            <person name="Zhang H."/>
        </authorList>
    </citation>
    <scope>NUCLEOTIDE SEQUENCE</scope>
    <source>
        <strain evidence="1">3651</strain>
    </source>
</reference>
<organism evidence="1 2">
    <name type="scientific">Sesamum alatum</name>
    <dbReference type="NCBI Taxonomy" id="300844"/>
    <lineage>
        <taxon>Eukaryota</taxon>
        <taxon>Viridiplantae</taxon>
        <taxon>Streptophyta</taxon>
        <taxon>Embryophyta</taxon>
        <taxon>Tracheophyta</taxon>
        <taxon>Spermatophyta</taxon>
        <taxon>Magnoliopsida</taxon>
        <taxon>eudicotyledons</taxon>
        <taxon>Gunneridae</taxon>
        <taxon>Pentapetalae</taxon>
        <taxon>asterids</taxon>
        <taxon>lamiids</taxon>
        <taxon>Lamiales</taxon>
        <taxon>Pedaliaceae</taxon>
        <taxon>Sesamum</taxon>
    </lineage>
</organism>
<comment type="caution">
    <text evidence="1">The sequence shown here is derived from an EMBL/GenBank/DDBJ whole genome shotgun (WGS) entry which is preliminary data.</text>
</comment>
<sequence length="115" mass="12862">MAIDTWLQIEARHASSDGWSLCGRDENTRTAAVRPSRIFSGASLAMRPADQAVVRRSTQSYRACPHPAPHAPAISCQQLVHPFRSASVFRSVRRHLCDPRQGTTTIRFLSSQRTF</sequence>
<reference evidence="1" key="1">
    <citation type="submission" date="2020-06" db="EMBL/GenBank/DDBJ databases">
        <authorList>
            <person name="Li T."/>
            <person name="Hu X."/>
            <person name="Zhang T."/>
            <person name="Song X."/>
            <person name="Zhang H."/>
            <person name="Dai N."/>
            <person name="Sheng W."/>
            <person name="Hou X."/>
            <person name="Wei L."/>
        </authorList>
    </citation>
    <scope>NUCLEOTIDE SEQUENCE</scope>
    <source>
        <strain evidence="1">3651</strain>
        <tissue evidence="1">Leaf</tissue>
    </source>
</reference>
<proteinExistence type="predicted"/>
<evidence type="ECO:0000313" key="2">
    <source>
        <dbReference type="Proteomes" id="UP001293254"/>
    </source>
</evidence>
<dbReference type="EMBL" id="JACGWO010000003">
    <property type="protein sequence ID" value="KAK4431323.1"/>
    <property type="molecule type" value="Genomic_DNA"/>
</dbReference>
<dbReference type="Proteomes" id="UP001293254">
    <property type="component" value="Unassembled WGS sequence"/>
</dbReference>